<dbReference type="InterPro" id="IPR029058">
    <property type="entry name" value="AB_hydrolase_fold"/>
</dbReference>
<dbReference type="EC" id="3.7.1.-" evidence="2"/>
<dbReference type="PROSITE" id="PS51257">
    <property type="entry name" value="PROKAR_LIPOPROTEIN"/>
    <property type="match status" value="1"/>
</dbReference>
<dbReference type="PRINTS" id="PR00111">
    <property type="entry name" value="ABHYDROLASE"/>
</dbReference>
<proteinExistence type="predicted"/>
<name>A0A212KCQ3_9FIRM</name>
<evidence type="ECO:0000259" key="1">
    <source>
        <dbReference type="Pfam" id="PF00561"/>
    </source>
</evidence>
<organism evidence="2">
    <name type="scientific">uncultured Eubacteriales bacterium</name>
    <dbReference type="NCBI Taxonomy" id="172733"/>
    <lineage>
        <taxon>Bacteria</taxon>
        <taxon>Bacillati</taxon>
        <taxon>Bacillota</taxon>
        <taxon>Clostridia</taxon>
        <taxon>Eubacteriales</taxon>
        <taxon>environmental samples</taxon>
    </lineage>
</organism>
<dbReference type="GO" id="GO:0016787">
    <property type="term" value="F:hydrolase activity"/>
    <property type="evidence" value="ECO:0007669"/>
    <property type="project" value="UniProtKB-KW"/>
</dbReference>
<feature type="domain" description="AB hydrolase-1" evidence="1">
    <location>
        <begin position="21"/>
        <end position="249"/>
    </location>
</feature>
<dbReference type="InterPro" id="IPR000073">
    <property type="entry name" value="AB_hydrolase_1"/>
</dbReference>
<dbReference type="PANTHER" id="PTHR43798">
    <property type="entry name" value="MONOACYLGLYCEROL LIPASE"/>
    <property type="match status" value="1"/>
</dbReference>
<dbReference type="EMBL" id="FLUN01000001">
    <property type="protein sequence ID" value="SBW09480.1"/>
    <property type="molecule type" value="Genomic_DNA"/>
</dbReference>
<dbReference type="SUPFAM" id="SSF53474">
    <property type="entry name" value="alpha/beta-Hydrolases"/>
    <property type="match status" value="1"/>
</dbReference>
<evidence type="ECO:0000313" key="2">
    <source>
        <dbReference type="EMBL" id="SBW09480.1"/>
    </source>
</evidence>
<sequence length="271" mass="30410">MARFVFEDKCIHFEEYGSGRPIVVLNGIMMSCGSWLEFVEPFSAQNRLILLDMLDQGKSDKMDAPFSQALQVEVVKALLDHLGLDKVSLLGISYGGEVAQRFAVKYGGHLDRLVLFNTTPRTGPWLRDIGDAWNLAASDPDAYYLTTIPVIYSPAFYREHSGWMENRRKLLKPIFSDPGFISSMVRLTNSAADFDVTELLPGVQAPTLVVSCQEDYLTPLEEQRRIADLIPDSQYVVIPHCGHASMYEQPVLFTSLALGFINNPKLKFNIV</sequence>
<gene>
    <name evidence="2" type="ORF">KL86CLO1_12666</name>
</gene>
<protein>
    <submittedName>
        <fullName evidence="2">Alpha/beta hydrolase superfamily protein, MhpC-like protein</fullName>
        <ecNumber evidence="2">3.7.1.-</ecNumber>
    </submittedName>
</protein>
<dbReference type="Gene3D" id="3.40.50.1820">
    <property type="entry name" value="alpha/beta hydrolase"/>
    <property type="match status" value="1"/>
</dbReference>
<keyword evidence="2" id="KW-0378">Hydrolase</keyword>
<dbReference type="Pfam" id="PF00561">
    <property type="entry name" value="Abhydrolase_1"/>
    <property type="match status" value="1"/>
</dbReference>
<dbReference type="AlphaFoldDB" id="A0A212KCQ3"/>
<reference evidence="2" key="1">
    <citation type="submission" date="2016-04" db="EMBL/GenBank/DDBJ databases">
        <authorList>
            <person name="Evans L.H."/>
            <person name="Alamgir A."/>
            <person name="Owens N."/>
            <person name="Weber N.D."/>
            <person name="Virtaneva K."/>
            <person name="Barbian K."/>
            <person name="Babar A."/>
            <person name="Rosenke K."/>
        </authorList>
    </citation>
    <scope>NUCLEOTIDE SEQUENCE</scope>
    <source>
        <strain evidence="2">86</strain>
    </source>
</reference>
<accession>A0A212KCQ3</accession>
<dbReference type="InterPro" id="IPR050266">
    <property type="entry name" value="AB_hydrolase_sf"/>
</dbReference>